<organism evidence="2 3">
    <name type="scientific">Aspergillus ellipticus CBS 707.79</name>
    <dbReference type="NCBI Taxonomy" id="1448320"/>
    <lineage>
        <taxon>Eukaryota</taxon>
        <taxon>Fungi</taxon>
        <taxon>Dikarya</taxon>
        <taxon>Ascomycota</taxon>
        <taxon>Pezizomycotina</taxon>
        <taxon>Eurotiomycetes</taxon>
        <taxon>Eurotiomycetidae</taxon>
        <taxon>Eurotiales</taxon>
        <taxon>Aspergillaceae</taxon>
        <taxon>Aspergillus</taxon>
        <taxon>Aspergillus subgen. Circumdati</taxon>
    </lineage>
</organism>
<feature type="region of interest" description="Disordered" evidence="1">
    <location>
        <begin position="614"/>
        <end position="688"/>
    </location>
</feature>
<name>A0A319DAK2_9EURO</name>
<feature type="compositionally biased region" description="Low complexity" evidence="1">
    <location>
        <begin position="27"/>
        <end position="45"/>
    </location>
</feature>
<dbReference type="STRING" id="1448320.A0A319DAK2"/>
<gene>
    <name evidence="2" type="ORF">BO71DRAFT_325470</name>
</gene>
<sequence length="714" mass="78221">MGGFLSIQSKDKRRRSNRLSKPPPNKATLASASSHTSHQASGSNSACSPVGEWQNPWTGTSIPINSPDPGVAGRRSQSLPSVSYQPGAPWPVVDRARKCQSIVKESGDLCLRSPTPTTAISSPLSRRASLQTSKQGTFHQAAPWNGPRASMVHQPRRSFSAHSPPHRTQTAIHRSTIEEATSSNTLFMVDSQGFSLIRRRSLLTRPGVATRRSTRDATRRLPSSVGQEINLPKNYGNEARVSPQLLLSCEKDTGLGPSVPLAQLRPPTPSDFEYTHLGALKLGSLRVVNSSTSPCPSDRARLNRPSSPTLEASQVYTHHLDLIRHNEDHSYMPKPKMHESYDGVKPQIPCDRVFDDYQNAEGAGGNLQGKRNSSVDTLSTGLHRARPSTSKLKIPTVSGPDKHDEYPASPFSFDRSPTITSPHIFRTDETEYEEVSALTVEKIATPPLEPDFQEKKLQHSHRKADSGYSSAASDRSLQDTHLRSSTDSRRFILSGSSRDLEIQHAQNFPGLCNQLPVHRHSSLQGPGTRFKANCGWPTNTSSMCHDNQQNPVEERVRGVSFVDVPESTNVMPFSHYCHHLRKLESALPELSVAPAQILSHRESENQKKGSYILSEEDSTGKSPSSAASDFDTPDPSVANGTDSLPSPRFDALRMPISEEMGNVDSGSIGSPGSPGLEPPRGRARSRSVEYQQKSLAKYAKRSNLYIAASPFIFH</sequence>
<keyword evidence="3" id="KW-1185">Reference proteome</keyword>
<accession>A0A319DAK2</accession>
<dbReference type="VEuPathDB" id="FungiDB:BO71DRAFT_325470"/>
<feature type="region of interest" description="Disordered" evidence="1">
    <location>
        <begin position="112"/>
        <end position="151"/>
    </location>
</feature>
<evidence type="ECO:0000256" key="1">
    <source>
        <dbReference type="SAM" id="MobiDB-lite"/>
    </source>
</evidence>
<dbReference type="Proteomes" id="UP000247810">
    <property type="component" value="Unassembled WGS sequence"/>
</dbReference>
<evidence type="ECO:0000313" key="2">
    <source>
        <dbReference type="EMBL" id="PYH94425.1"/>
    </source>
</evidence>
<feature type="region of interest" description="Disordered" evidence="1">
    <location>
        <begin position="455"/>
        <end position="488"/>
    </location>
</feature>
<feature type="compositionally biased region" description="Polar residues" evidence="1">
    <location>
        <begin position="75"/>
        <end position="84"/>
    </location>
</feature>
<evidence type="ECO:0000313" key="3">
    <source>
        <dbReference type="Proteomes" id="UP000247810"/>
    </source>
</evidence>
<reference evidence="2 3" key="1">
    <citation type="submission" date="2018-02" db="EMBL/GenBank/DDBJ databases">
        <title>The genomes of Aspergillus section Nigri reveals drivers in fungal speciation.</title>
        <authorList>
            <consortium name="DOE Joint Genome Institute"/>
            <person name="Vesth T.C."/>
            <person name="Nybo J."/>
            <person name="Theobald S."/>
            <person name="Brandl J."/>
            <person name="Frisvad J.C."/>
            <person name="Nielsen K.F."/>
            <person name="Lyhne E.K."/>
            <person name="Kogle M.E."/>
            <person name="Kuo A."/>
            <person name="Riley R."/>
            <person name="Clum A."/>
            <person name="Nolan M."/>
            <person name="Lipzen A."/>
            <person name="Salamov A."/>
            <person name="Henrissat B."/>
            <person name="Wiebenga A."/>
            <person name="De vries R.P."/>
            <person name="Grigoriev I.V."/>
            <person name="Mortensen U.H."/>
            <person name="Andersen M.R."/>
            <person name="Baker S.E."/>
        </authorList>
    </citation>
    <scope>NUCLEOTIDE SEQUENCE [LARGE SCALE GENOMIC DNA]</scope>
    <source>
        <strain evidence="2 3">CBS 707.79</strain>
    </source>
</reference>
<feature type="region of interest" description="Disordered" evidence="1">
    <location>
        <begin position="381"/>
        <end position="420"/>
    </location>
</feature>
<dbReference type="AlphaFoldDB" id="A0A319DAK2"/>
<feature type="compositionally biased region" description="Polar residues" evidence="1">
    <location>
        <begin position="114"/>
        <end position="138"/>
    </location>
</feature>
<feature type="compositionally biased region" description="Polar residues" evidence="1">
    <location>
        <begin position="55"/>
        <end position="64"/>
    </location>
</feature>
<feature type="region of interest" description="Disordered" evidence="1">
    <location>
        <begin position="1"/>
        <end position="90"/>
    </location>
</feature>
<feature type="compositionally biased region" description="Low complexity" evidence="1">
    <location>
        <begin position="665"/>
        <end position="675"/>
    </location>
</feature>
<feature type="compositionally biased region" description="Basic and acidic residues" evidence="1">
    <location>
        <begin position="476"/>
        <end position="488"/>
    </location>
</feature>
<dbReference type="EMBL" id="KZ825871">
    <property type="protein sequence ID" value="PYH94425.1"/>
    <property type="molecule type" value="Genomic_DNA"/>
</dbReference>
<protein>
    <submittedName>
        <fullName evidence="2">Uncharacterized protein</fullName>
    </submittedName>
</protein>
<proteinExistence type="predicted"/>
<dbReference type="OrthoDB" id="5341904at2759"/>